<evidence type="ECO:0000313" key="3">
    <source>
        <dbReference type="Proteomes" id="UP000183567"/>
    </source>
</evidence>
<gene>
    <name evidence="2" type="ORF">AZE42_12309</name>
</gene>
<dbReference type="AlphaFoldDB" id="A0A1J8QGU7"/>
<keyword evidence="3" id="KW-1185">Reference proteome</keyword>
<dbReference type="EMBL" id="LVVM01000708">
    <property type="protein sequence ID" value="OJA20141.1"/>
    <property type="molecule type" value="Genomic_DNA"/>
</dbReference>
<feature type="region of interest" description="Disordered" evidence="1">
    <location>
        <begin position="70"/>
        <end position="95"/>
    </location>
</feature>
<evidence type="ECO:0000256" key="1">
    <source>
        <dbReference type="SAM" id="MobiDB-lite"/>
    </source>
</evidence>
<feature type="compositionally biased region" description="Polar residues" evidence="1">
    <location>
        <begin position="70"/>
        <end position="83"/>
    </location>
</feature>
<accession>A0A1J8QGU7</accession>
<proteinExistence type="predicted"/>
<protein>
    <submittedName>
        <fullName evidence="2">Uncharacterized protein</fullName>
    </submittedName>
</protein>
<sequence>MLVYRKAFSMVCQTMIMCVLAVQLVGYSLDRPWLSQASGTRRRRALPPSSTSRRHDFFGRFSSLFHRPRSTTNESMELQQPQRQHMHSHSNPRAVEVAPVRDKEALYIAPRQEQLNDQVKHIKNPTWWTRCILFICCVSVPSPDTVTDDRQ</sequence>
<comment type="caution">
    <text evidence="2">The sequence shown here is derived from an EMBL/GenBank/DDBJ whole genome shotgun (WGS) entry which is preliminary data.</text>
</comment>
<organism evidence="2 3">
    <name type="scientific">Rhizopogon vesiculosus</name>
    <dbReference type="NCBI Taxonomy" id="180088"/>
    <lineage>
        <taxon>Eukaryota</taxon>
        <taxon>Fungi</taxon>
        <taxon>Dikarya</taxon>
        <taxon>Basidiomycota</taxon>
        <taxon>Agaricomycotina</taxon>
        <taxon>Agaricomycetes</taxon>
        <taxon>Agaricomycetidae</taxon>
        <taxon>Boletales</taxon>
        <taxon>Suillineae</taxon>
        <taxon>Rhizopogonaceae</taxon>
        <taxon>Rhizopogon</taxon>
    </lineage>
</organism>
<reference evidence="2 3" key="1">
    <citation type="submission" date="2016-03" db="EMBL/GenBank/DDBJ databases">
        <title>Comparative genomics of the ectomycorrhizal sister species Rhizopogon vinicolor and Rhizopogon vesiculosus (Basidiomycota: Boletales) reveals a divergence of the mating type B locus.</title>
        <authorList>
            <person name="Mujic A.B."/>
            <person name="Kuo A."/>
            <person name="Tritt A."/>
            <person name="Lipzen A."/>
            <person name="Chen C."/>
            <person name="Johnson J."/>
            <person name="Sharma A."/>
            <person name="Barry K."/>
            <person name="Grigoriev I.V."/>
            <person name="Spatafora J.W."/>
        </authorList>
    </citation>
    <scope>NUCLEOTIDE SEQUENCE [LARGE SCALE GENOMIC DNA]</scope>
    <source>
        <strain evidence="2 3">AM-OR11-056</strain>
    </source>
</reference>
<evidence type="ECO:0000313" key="2">
    <source>
        <dbReference type="EMBL" id="OJA20141.1"/>
    </source>
</evidence>
<dbReference type="Proteomes" id="UP000183567">
    <property type="component" value="Unassembled WGS sequence"/>
</dbReference>
<name>A0A1J8QGU7_9AGAM</name>